<keyword evidence="5" id="KW-0808">Transferase</keyword>
<feature type="transmembrane region" description="Helical" evidence="11">
    <location>
        <begin position="384"/>
        <end position="403"/>
    </location>
</feature>
<dbReference type="InterPro" id="IPR007315">
    <property type="entry name" value="PIG-V/Gpi18"/>
</dbReference>
<comment type="caution">
    <text evidence="12">The sequence shown here is derived from an EMBL/GenBank/DDBJ whole genome shotgun (WGS) entry which is preliminary data.</text>
</comment>
<keyword evidence="9 11" id="KW-0472">Membrane</keyword>
<dbReference type="PANTHER" id="PTHR12468:SF2">
    <property type="entry name" value="GPI MANNOSYLTRANSFERASE 2"/>
    <property type="match status" value="1"/>
</dbReference>
<keyword evidence="8 11" id="KW-1133">Transmembrane helix</keyword>
<evidence type="ECO:0000256" key="1">
    <source>
        <dbReference type="ARBA" id="ARBA00004477"/>
    </source>
</evidence>
<evidence type="ECO:0000256" key="6">
    <source>
        <dbReference type="ARBA" id="ARBA00022692"/>
    </source>
</evidence>
<keyword evidence="6 11" id="KW-0812">Transmembrane</keyword>
<evidence type="ECO:0000256" key="4">
    <source>
        <dbReference type="ARBA" id="ARBA00022676"/>
    </source>
</evidence>
<evidence type="ECO:0000256" key="3">
    <source>
        <dbReference type="ARBA" id="ARBA00022502"/>
    </source>
</evidence>
<evidence type="ECO:0000256" key="2">
    <source>
        <dbReference type="ARBA" id="ARBA00004687"/>
    </source>
</evidence>
<feature type="transmembrane region" description="Helical" evidence="11">
    <location>
        <begin position="345"/>
        <end position="364"/>
    </location>
</feature>
<evidence type="ECO:0000256" key="11">
    <source>
        <dbReference type="SAM" id="Phobius"/>
    </source>
</evidence>
<evidence type="ECO:0000256" key="10">
    <source>
        <dbReference type="SAM" id="MobiDB-lite"/>
    </source>
</evidence>
<proteinExistence type="predicted"/>
<sequence length="416" mass="45404">MTPDTAPESVLERAATRRADEGRSRRATPAVRIAGIYLASRLVTTALFLLAARLSPSGSRFGPDADLATYVVAWDAQYYLRIASEGYPAELPLTAAGEVAQNAWAFMPFFPWAAGAAGWLLGSWAAGAVALAIVAGYLCCLVLRSILKPAIGETAALWAVVFFACAPLAAMFQLGYAEAPFLLLVLLGIRSVQRRQYGPLYAIIPTMAFTRPGVLAFALFLGLFGIHRWLNRSREPFARREALHILALAGIATLLGFSWQVIAGLVTGRDDAYLATELAWRRLWVGDAGGFVPFEGWPQAADYWFRSWGLDPVWGLVGLGLLVVAGGALLAFSPHVARLGPEIRLWAAAYLAYLLAVFLPQSSVFRILFPLSPLWGAVAAPRSLPWRLAVLAACLIGQWWWIWNMYGLGTEFWHIP</sequence>
<dbReference type="PANTHER" id="PTHR12468">
    <property type="entry name" value="GPI MANNOSYLTRANSFERASE 2"/>
    <property type="match status" value="1"/>
</dbReference>
<evidence type="ECO:0008006" key="14">
    <source>
        <dbReference type="Google" id="ProtNLM"/>
    </source>
</evidence>
<protein>
    <recommendedName>
        <fullName evidence="14">Integral membrane protein</fullName>
    </recommendedName>
</protein>
<dbReference type="EMBL" id="BAABKZ010000001">
    <property type="protein sequence ID" value="GAA5089144.1"/>
    <property type="molecule type" value="Genomic_DNA"/>
</dbReference>
<feature type="transmembrane region" description="Helical" evidence="11">
    <location>
        <begin position="33"/>
        <end position="52"/>
    </location>
</feature>
<evidence type="ECO:0000256" key="7">
    <source>
        <dbReference type="ARBA" id="ARBA00022824"/>
    </source>
</evidence>
<dbReference type="RefSeq" id="WP_252787592.1">
    <property type="nucleotide sequence ID" value="NZ_BAABKZ010000001.1"/>
</dbReference>
<accession>A0ABP9M0S6</accession>
<feature type="transmembrane region" description="Helical" evidence="11">
    <location>
        <begin position="242"/>
        <end position="262"/>
    </location>
</feature>
<feature type="transmembrane region" description="Helical" evidence="11">
    <location>
        <begin position="155"/>
        <end position="176"/>
    </location>
</feature>
<gene>
    <name evidence="12" type="ORF">GCM10025760_12620</name>
</gene>
<evidence type="ECO:0000256" key="9">
    <source>
        <dbReference type="ARBA" id="ARBA00023136"/>
    </source>
</evidence>
<name>A0ABP9M0S6_9MICO</name>
<evidence type="ECO:0000313" key="13">
    <source>
        <dbReference type="Proteomes" id="UP001501407"/>
    </source>
</evidence>
<evidence type="ECO:0000313" key="12">
    <source>
        <dbReference type="EMBL" id="GAA5089144.1"/>
    </source>
</evidence>
<dbReference type="Proteomes" id="UP001501407">
    <property type="component" value="Unassembled WGS sequence"/>
</dbReference>
<feature type="region of interest" description="Disordered" evidence="10">
    <location>
        <begin position="1"/>
        <end position="23"/>
    </location>
</feature>
<evidence type="ECO:0000256" key="8">
    <source>
        <dbReference type="ARBA" id="ARBA00022989"/>
    </source>
</evidence>
<keyword evidence="4" id="KW-0328">Glycosyltransferase</keyword>
<keyword evidence="3" id="KW-0337">GPI-anchor biosynthesis</keyword>
<feature type="transmembrane region" description="Helical" evidence="11">
    <location>
        <begin position="116"/>
        <end position="143"/>
    </location>
</feature>
<evidence type="ECO:0000256" key="5">
    <source>
        <dbReference type="ARBA" id="ARBA00022679"/>
    </source>
</evidence>
<feature type="transmembrane region" description="Helical" evidence="11">
    <location>
        <begin position="209"/>
        <end position="230"/>
    </location>
</feature>
<feature type="transmembrane region" description="Helical" evidence="11">
    <location>
        <begin position="313"/>
        <end position="333"/>
    </location>
</feature>
<feature type="compositionally biased region" description="Basic and acidic residues" evidence="10">
    <location>
        <begin position="10"/>
        <end position="23"/>
    </location>
</feature>
<keyword evidence="13" id="KW-1185">Reference proteome</keyword>
<keyword evidence="7" id="KW-0256">Endoplasmic reticulum</keyword>
<comment type="pathway">
    <text evidence="2">Glycolipid biosynthesis; glycosylphosphatidylinositol-anchor biosynthesis.</text>
</comment>
<organism evidence="12 13">
    <name type="scientific">Microbacterium yannicii</name>
    <dbReference type="NCBI Taxonomy" id="671622"/>
    <lineage>
        <taxon>Bacteria</taxon>
        <taxon>Bacillati</taxon>
        <taxon>Actinomycetota</taxon>
        <taxon>Actinomycetes</taxon>
        <taxon>Micrococcales</taxon>
        <taxon>Microbacteriaceae</taxon>
        <taxon>Microbacterium</taxon>
    </lineage>
</organism>
<reference evidence="13" key="1">
    <citation type="journal article" date="2019" name="Int. J. Syst. Evol. Microbiol.">
        <title>The Global Catalogue of Microorganisms (GCM) 10K type strain sequencing project: providing services to taxonomists for standard genome sequencing and annotation.</title>
        <authorList>
            <consortium name="The Broad Institute Genomics Platform"/>
            <consortium name="The Broad Institute Genome Sequencing Center for Infectious Disease"/>
            <person name="Wu L."/>
            <person name="Ma J."/>
        </authorList>
    </citation>
    <scope>NUCLEOTIDE SEQUENCE [LARGE SCALE GENOMIC DNA]</scope>
    <source>
        <strain evidence="13">JCM 18959</strain>
    </source>
</reference>
<comment type="subcellular location">
    <subcellularLocation>
        <location evidence="1">Endoplasmic reticulum membrane</location>
        <topology evidence="1">Multi-pass membrane protein</topology>
    </subcellularLocation>
</comment>